<comment type="caution">
    <text evidence="3">The sequence shown here is derived from an EMBL/GenBank/DDBJ whole genome shotgun (WGS) entry which is preliminary data.</text>
</comment>
<dbReference type="InterPro" id="IPR024079">
    <property type="entry name" value="MetalloPept_cat_dom_sf"/>
</dbReference>
<dbReference type="Gene3D" id="3.40.390.10">
    <property type="entry name" value="Collagenase (Catalytic Domain)"/>
    <property type="match status" value="1"/>
</dbReference>
<dbReference type="Gene3D" id="1.10.3130.20">
    <property type="entry name" value="Phycobilisome linker domain"/>
    <property type="match status" value="1"/>
</dbReference>
<dbReference type="InterPro" id="IPR013783">
    <property type="entry name" value="Ig-like_fold"/>
</dbReference>
<dbReference type="RefSeq" id="WP_223465920.1">
    <property type="nucleotide sequence ID" value="NZ_JAFBIL020000001.1"/>
</dbReference>
<accession>A0ABS7SJM8</accession>
<dbReference type="PROSITE" id="PS00330">
    <property type="entry name" value="HEMOLYSIN_CALCIUM"/>
    <property type="match status" value="1"/>
</dbReference>
<dbReference type="Gene3D" id="2.60.40.10">
    <property type="entry name" value="Immunoglobulins"/>
    <property type="match status" value="2"/>
</dbReference>
<dbReference type="InterPro" id="IPR018511">
    <property type="entry name" value="Hemolysin-typ_Ca-bd_CS"/>
</dbReference>
<dbReference type="InterPro" id="IPR006026">
    <property type="entry name" value="Peptidase_Metallo"/>
</dbReference>
<sequence length="709" mass="74625">MPKLSDIESTPLSPLYHVNALLDSGPDWNYLMPSNNTILYTFSVASGNEVRNGTPISGQSSFSISQQVNARSAIDYISKLTGIVFVETSDGASAHVHLANMDIADANTVGLCSWRVSYGASSVTGELTSYEADAWVYLDNREWASHNANLAPGGSGYETLLHELGHMLGLKHPHEDDIQLSPSQDNTSQTIMSYDHLGGPYAQFNSLDIAALDWLYGRDGLGGNLGINSVTGARYLSGSRLSETIDGTPFDDTLRGDKGNDTINGGAGTDTAVFSGNRDGYVFNVMAGDTLIVSGADGTDTLTSVELFQFADGVFLRGQVIDTTPPVAPLVNVAKNANGYIAGNVPTLFGKTELNSTVTIFAGTTAVGTGKSDENGLFKVTLAGMGNGTYTLSAVATDAAGNRSPASSVTFKVDGTPPVAPTVAFQAAAADGNQPAFSGTGEAGSTIKLFNNGSELIATALVDGTGKWSSANPLANGNYNVSVKSFDAADNNTTAATAFTFVVNSSLNRVGTAANDVITGTSGNNALQGMAGIDTALYTGARAGYAIDASANGYIVASAADGRDSLIGVERLKFSDMSVAIDIEGNGGMAYRVYNAIFAREPDLVGLGFWIDHLDDGLTLNYVASRFLASEEFFDRFGANLSTQDYVEKLYLNVLNRPLDQDGFNFWVAALDRGVPREDILIEFSESIENKAQVIGAIEHGIEYVPWLG</sequence>
<proteinExistence type="inferred from homology"/>
<evidence type="ECO:0000259" key="2">
    <source>
        <dbReference type="SMART" id="SM00235"/>
    </source>
</evidence>
<dbReference type="InterPro" id="IPR038255">
    <property type="entry name" value="PBS_linker_sf"/>
</dbReference>
<dbReference type="Pfam" id="PF19077">
    <property type="entry name" value="Big_13"/>
    <property type="match status" value="1"/>
</dbReference>
<dbReference type="SUPFAM" id="SSF51120">
    <property type="entry name" value="beta-Roll"/>
    <property type="match status" value="1"/>
</dbReference>
<dbReference type="Pfam" id="PF17936">
    <property type="entry name" value="Big_6"/>
    <property type="match status" value="1"/>
</dbReference>
<dbReference type="Proteomes" id="UP000809349">
    <property type="component" value="Unassembled WGS sequence"/>
</dbReference>
<comment type="similarity">
    <text evidence="1">Belongs to the peptidase M10B family.</text>
</comment>
<dbReference type="Pfam" id="PF13946">
    <property type="entry name" value="DUF4214"/>
    <property type="match status" value="1"/>
</dbReference>
<dbReference type="NCBIfam" id="NF033510">
    <property type="entry name" value="Ca_tandemer"/>
    <property type="match status" value="2"/>
</dbReference>
<evidence type="ECO:0000313" key="3">
    <source>
        <dbReference type="EMBL" id="MBZ2206410.1"/>
    </source>
</evidence>
<feature type="domain" description="Peptidase metallopeptidase" evidence="2">
    <location>
        <begin position="29"/>
        <end position="203"/>
    </location>
</feature>
<dbReference type="EMBL" id="JAFBIL020000001">
    <property type="protein sequence ID" value="MBZ2206410.1"/>
    <property type="molecule type" value="Genomic_DNA"/>
</dbReference>
<evidence type="ECO:0000256" key="1">
    <source>
        <dbReference type="ARBA" id="ARBA00009490"/>
    </source>
</evidence>
<organism evidence="3 4">
    <name type="scientific">Massilia soli</name>
    <dbReference type="NCBI Taxonomy" id="2792854"/>
    <lineage>
        <taxon>Bacteria</taxon>
        <taxon>Pseudomonadati</taxon>
        <taxon>Pseudomonadota</taxon>
        <taxon>Betaproteobacteria</taxon>
        <taxon>Burkholderiales</taxon>
        <taxon>Oxalobacteraceae</taxon>
        <taxon>Telluria group</taxon>
        <taxon>Massilia</taxon>
    </lineage>
</organism>
<dbReference type="InterPro" id="IPR044016">
    <property type="entry name" value="Big_13"/>
</dbReference>
<reference evidence="3 4" key="2">
    <citation type="submission" date="2021-08" db="EMBL/GenBank/DDBJ databases">
        <title>Massilia sp. R798.</title>
        <authorList>
            <person name="Baek J.H."/>
            <person name="Jung H.S."/>
            <person name="Kim K.R."/>
            <person name="Jeon C.O."/>
        </authorList>
    </citation>
    <scope>NUCLEOTIDE SEQUENCE [LARGE SCALE GENOMIC DNA]</scope>
    <source>
        <strain evidence="3 4">R798</strain>
    </source>
</reference>
<dbReference type="Pfam" id="PF00353">
    <property type="entry name" value="HemolysinCabind"/>
    <property type="match status" value="2"/>
</dbReference>
<gene>
    <name evidence="3" type="ORF">I4X03_003940</name>
</gene>
<dbReference type="InterPro" id="IPR025282">
    <property type="entry name" value="DUF4214"/>
</dbReference>
<name>A0ABS7SJM8_9BURK</name>
<dbReference type="InterPro" id="IPR011049">
    <property type="entry name" value="Serralysin-like_metalloprot_C"/>
</dbReference>
<protein>
    <submittedName>
        <fullName evidence="3">DUF4214 domain-containing protein</fullName>
    </submittedName>
</protein>
<evidence type="ECO:0000313" key="4">
    <source>
        <dbReference type="Proteomes" id="UP000809349"/>
    </source>
</evidence>
<keyword evidence="4" id="KW-1185">Reference proteome</keyword>
<dbReference type="InterPro" id="IPR041498">
    <property type="entry name" value="Big_6"/>
</dbReference>
<dbReference type="SUPFAM" id="SSF55486">
    <property type="entry name" value="Metalloproteases ('zincins'), catalytic domain"/>
    <property type="match status" value="1"/>
</dbReference>
<dbReference type="SMART" id="SM00235">
    <property type="entry name" value="ZnMc"/>
    <property type="match status" value="1"/>
</dbReference>
<dbReference type="InterPro" id="IPR001343">
    <property type="entry name" value="Hemolysn_Ca-bd"/>
</dbReference>
<reference evidence="3 4" key="1">
    <citation type="submission" date="2021-01" db="EMBL/GenBank/DDBJ databases">
        <authorList>
            <person name="Ruan W."/>
            <person name="Khan S.A."/>
            <person name="Jeon C.O."/>
        </authorList>
    </citation>
    <scope>NUCLEOTIDE SEQUENCE [LARGE SCALE GENOMIC DNA]</scope>
    <source>
        <strain evidence="3 4">R798</strain>
    </source>
</reference>